<evidence type="ECO:0000256" key="6">
    <source>
        <dbReference type="ARBA" id="ARBA00048873"/>
    </source>
</evidence>
<dbReference type="EC" id="1.5.1.3" evidence="3"/>
<dbReference type="GO" id="GO:0005739">
    <property type="term" value="C:mitochondrion"/>
    <property type="evidence" value="ECO:0007669"/>
    <property type="project" value="TreeGrafter"/>
</dbReference>
<dbReference type="Proteomes" id="UP000646548">
    <property type="component" value="Unassembled WGS sequence"/>
</dbReference>
<evidence type="ECO:0000256" key="3">
    <source>
        <dbReference type="ARBA" id="ARBA00012856"/>
    </source>
</evidence>
<reference evidence="8" key="1">
    <citation type="journal article" name="BMC Genomics">
        <title>Long-read sequencing and de novo genome assembly of marine medaka (Oryzias melastigma).</title>
        <authorList>
            <person name="Liang P."/>
            <person name="Saqib H.S.A."/>
            <person name="Ni X."/>
            <person name="Shen Y."/>
        </authorList>
    </citation>
    <scope>NUCLEOTIDE SEQUENCE</scope>
    <source>
        <strain evidence="8">Bigg-433</strain>
    </source>
</reference>
<dbReference type="PANTHER" id="PTHR48069:SF6">
    <property type="entry name" value="DIHYDROFOLATE REDUCTASE"/>
    <property type="match status" value="1"/>
</dbReference>
<evidence type="ECO:0000313" key="9">
    <source>
        <dbReference type="Proteomes" id="UP000646548"/>
    </source>
</evidence>
<dbReference type="PANTHER" id="PTHR48069">
    <property type="entry name" value="DIHYDROFOLATE REDUCTASE"/>
    <property type="match status" value="1"/>
</dbReference>
<organism evidence="8 9">
    <name type="scientific">Oryzias melastigma</name>
    <name type="common">Marine medaka</name>
    <dbReference type="NCBI Taxonomy" id="30732"/>
    <lineage>
        <taxon>Eukaryota</taxon>
        <taxon>Metazoa</taxon>
        <taxon>Chordata</taxon>
        <taxon>Craniata</taxon>
        <taxon>Vertebrata</taxon>
        <taxon>Euteleostomi</taxon>
        <taxon>Actinopterygii</taxon>
        <taxon>Neopterygii</taxon>
        <taxon>Teleostei</taxon>
        <taxon>Neoteleostei</taxon>
        <taxon>Acanthomorphata</taxon>
        <taxon>Ovalentaria</taxon>
        <taxon>Atherinomorphae</taxon>
        <taxon>Beloniformes</taxon>
        <taxon>Adrianichthyidae</taxon>
        <taxon>Oryziinae</taxon>
        <taxon>Oryzias</taxon>
    </lineage>
</organism>
<keyword evidence="5" id="KW-0560">Oxidoreductase</keyword>
<dbReference type="SUPFAM" id="SSF53597">
    <property type="entry name" value="Dihydrofolate reductase-like"/>
    <property type="match status" value="1"/>
</dbReference>
<evidence type="ECO:0000256" key="1">
    <source>
        <dbReference type="ARBA" id="ARBA00004903"/>
    </source>
</evidence>
<dbReference type="InterPro" id="IPR012259">
    <property type="entry name" value="DHFR"/>
</dbReference>
<evidence type="ECO:0000313" key="8">
    <source>
        <dbReference type="EMBL" id="KAF6737500.1"/>
    </source>
</evidence>
<dbReference type="GO" id="GO:0046452">
    <property type="term" value="P:dihydrofolate metabolic process"/>
    <property type="evidence" value="ECO:0007669"/>
    <property type="project" value="TreeGrafter"/>
</dbReference>
<accession>A0A834L0L9</accession>
<dbReference type="Gene3D" id="3.40.430.10">
    <property type="entry name" value="Dihydrofolate Reductase, subunit A"/>
    <property type="match status" value="1"/>
</dbReference>
<dbReference type="Pfam" id="PF00186">
    <property type="entry name" value="DHFR_1"/>
    <property type="match status" value="2"/>
</dbReference>
<name>A0A834L0L9_ORYME</name>
<proteinExistence type="inferred from homology"/>
<gene>
    <name evidence="8" type="ORF">FQA47_001231</name>
</gene>
<sequence length="216" mass="24429">MTRTLNGIVAVCPDLGIGKGGNLPWHPLRLSNDFALFRKMTSTPSVAGRQNVVIMGRKTWFSIPEKNRPLQNRINIVLSRQLKAPPAGAHFVAADFASALRLVDSELSEQADQVWVIGGSSIYKVRSVLVRCLQMEASCLAHSVRVLWDAQEMMESPAPRRLIVTRIQKQFECDTFFPEIRPEQFRLLPEFPGVSQELQEENGVTYKFEVYESIQQ</sequence>
<dbReference type="GO" id="GO:0046654">
    <property type="term" value="P:tetrahydrofolate biosynthetic process"/>
    <property type="evidence" value="ECO:0007669"/>
    <property type="project" value="InterPro"/>
</dbReference>
<dbReference type="CDD" id="cd00209">
    <property type="entry name" value="DHFR"/>
    <property type="match status" value="1"/>
</dbReference>
<dbReference type="InterPro" id="IPR024072">
    <property type="entry name" value="DHFR-like_dom_sf"/>
</dbReference>
<dbReference type="PROSITE" id="PS51330">
    <property type="entry name" value="DHFR_2"/>
    <property type="match status" value="1"/>
</dbReference>
<dbReference type="EMBL" id="WKFB01000058">
    <property type="protein sequence ID" value="KAF6737500.1"/>
    <property type="molecule type" value="Genomic_DNA"/>
</dbReference>
<dbReference type="GO" id="GO:0050661">
    <property type="term" value="F:NADP binding"/>
    <property type="evidence" value="ECO:0007669"/>
    <property type="project" value="InterPro"/>
</dbReference>
<comment type="catalytic activity">
    <reaction evidence="6">
        <text>(6S)-5,6,7,8-tetrahydrofolate + NADP(+) = 7,8-dihydrofolate + NADPH + H(+)</text>
        <dbReference type="Rhea" id="RHEA:15009"/>
        <dbReference type="ChEBI" id="CHEBI:15378"/>
        <dbReference type="ChEBI" id="CHEBI:57451"/>
        <dbReference type="ChEBI" id="CHEBI:57453"/>
        <dbReference type="ChEBI" id="CHEBI:57783"/>
        <dbReference type="ChEBI" id="CHEBI:58349"/>
        <dbReference type="EC" id="1.5.1.3"/>
    </reaction>
</comment>
<dbReference type="GO" id="GO:0004146">
    <property type="term" value="F:dihydrofolate reductase activity"/>
    <property type="evidence" value="ECO:0007669"/>
    <property type="project" value="UniProtKB-EC"/>
</dbReference>
<dbReference type="GO" id="GO:0046655">
    <property type="term" value="P:folic acid metabolic process"/>
    <property type="evidence" value="ECO:0007669"/>
    <property type="project" value="TreeGrafter"/>
</dbReference>
<comment type="similarity">
    <text evidence="2">Belongs to the dihydrofolate reductase family.</text>
</comment>
<dbReference type="InterPro" id="IPR001796">
    <property type="entry name" value="DHFR_dom"/>
</dbReference>
<keyword evidence="4" id="KW-0521">NADP</keyword>
<feature type="domain" description="DHFR" evidence="7">
    <location>
        <begin position="4"/>
        <end position="213"/>
    </location>
</feature>
<evidence type="ECO:0000256" key="2">
    <source>
        <dbReference type="ARBA" id="ARBA00009539"/>
    </source>
</evidence>
<evidence type="ECO:0000259" key="7">
    <source>
        <dbReference type="PROSITE" id="PS51330"/>
    </source>
</evidence>
<protein>
    <recommendedName>
        <fullName evidence="3">dihydrofolate reductase</fullName>
        <ecNumber evidence="3">1.5.1.3</ecNumber>
    </recommendedName>
</protein>
<dbReference type="AlphaFoldDB" id="A0A834L0L9"/>
<comment type="caution">
    <text evidence="8">The sequence shown here is derived from an EMBL/GenBank/DDBJ whole genome shotgun (WGS) entry which is preliminary data.</text>
</comment>
<evidence type="ECO:0000256" key="5">
    <source>
        <dbReference type="ARBA" id="ARBA00023002"/>
    </source>
</evidence>
<dbReference type="PRINTS" id="PR00070">
    <property type="entry name" value="DHFR"/>
</dbReference>
<evidence type="ECO:0000256" key="4">
    <source>
        <dbReference type="ARBA" id="ARBA00022857"/>
    </source>
</evidence>
<comment type="pathway">
    <text evidence="1">Cofactor biosynthesis; tetrahydrofolate biosynthesis; 5,6,7,8-tetrahydrofolate from 7,8-dihydrofolate: step 1/1.</text>
</comment>